<dbReference type="Pfam" id="PF00155">
    <property type="entry name" value="Aminotran_1_2"/>
    <property type="match status" value="1"/>
</dbReference>
<dbReference type="InterPro" id="IPR015424">
    <property type="entry name" value="PyrdxlP-dep_Trfase"/>
</dbReference>
<organism evidence="7 8">
    <name type="scientific">Acinetobacter populi</name>
    <dbReference type="NCBI Taxonomy" id="1582270"/>
    <lineage>
        <taxon>Bacteria</taxon>
        <taxon>Pseudomonadati</taxon>
        <taxon>Pseudomonadota</taxon>
        <taxon>Gammaproteobacteria</taxon>
        <taxon>Moraxellales</taxon>
        <taxon>Moraxellaceae</taxon>
        <taxon>Acinetobacter</taxon>
    </lineage>
</organism>
<dbReference type="InterPro" id="IPR004839">
    <property type="entry name" value="Aminotransferase_I/II_large"/>
</dbReference>
<dbReference type="InterPro" id="IPR036388">
    <property type="entry name" value="WH-like_DNA-bd_sf"/>
</dbReference>
<keyword evidence="2" id="KW-0663">Pyridoxal phosphate</keyword>
<dbReference type="GO" id="GO:0030170">
    <property type="term" value="F:pyridoxal phosphate binding"/>
    <property type="evidence" value="ECO:0007669"/>
    <property type="project" value="InterPro"/>
</dbReference>
<dbReference type="Gene3D" id="3.40.640.10">
    <property type="entry name" value="Type I PLP-dependent aspartate aminotransferase-like (Major domain)"/>
    <property type="match status" value="1"/>
</dbReference>
<protein>
    <recommendedName>
        <fullName evidence="6">HTH gntR-type domain-containing protein</fullName>
    </recommendedName>
</protein>
<dbReference type="Gene3D" id="1.10.10.10">
    <property type="entry name" value="Winged helix-like DNA-binding domain superfamily/Winged helix DNA-binding domain"/>
    <property type="match status" value="1"/>
</dbReference>
<dbReference type="AlphaFoldDB" id="A0A1Z9YUL3"/>
<dbReference type="EMBL" id="NEXX01000006">
    <property type="protein sequence ID" value="OUY05890.1"/>
    <property type="molecule type" value="Genomic_DNA"/>
</dbReference>
<dbReference type="InterPro" id="IPR051446">
    <property type="entry name" value="HTH_trans_reg/aminotransferase"/>
</dbReference>
<dbReference type="PANTHER" id="PTHR46577:SF2">
    <property type="entry name" value="TRANSCRIPTIONAL REGULATORY PROTEIN"/>
    <property type="match status" value="1"/>
</dbReference>
<dbReference type="Pfam" id="PF00392">
    <property type="entry name" value="GntR"/>
    <property type="match status" value="1"/>
</dbReference>
<comment type="similarity">
    <text evidence="1">In the C-terminal section; belongs to the class-I pyridoxal-phosphate-dependent aminotransferase family.</text>
</comment>
<keyword evidence="4" id="KW-0238">DNA-binding</keyword>
<keyword evidence="5" id="KW-0804">Transcription</keyword>
<keyword evidence="3" id="KW-0805">Transcription regulation</keyword>
<dbReference type="Proteomes" id="UP000196536">
    <property type="component" value="Unassembled WGS sequence"/>
</dbReference>
<dbReference type="RefSeq" id="WP_087621446.1">
    <property type="nucleotide sequence ID" value="NZ_NEXX01000006.1"/>
</dbReference>
<dbReference type="CDD" id="cd07377">
    <property type="entry name" value="WHTH_GntR"/>
    <property type="match status" value="1"/>
</dbReference>
<evidence type="ECO:0000313" key="7">
    <source>
        <dbReference type="EMBL" id="OUY05890.1"/>
    </source>
</evidence>
<dbReference type="OrthoDB" id="9802328at2"/>
<name>A0A1Z9YUL3_9GAMM</name>
<evidence type="ECO:0000256" key="4">
    <source>
        <dbReference type="ARBA" id="ARBA00023125"/>
    </source>
</evidence>
<evidence type="ECO:0000313" key="8">
    <source>
        <dbReference type="Proteomes" id="UP000196536"/>
    </source>
</evidence>
<comment type="caution">
    <text evidence="7">The sequence shown here is derived from an EMBL/GenBank/DDBJ whole genome shotgun (WGS) entry which is preliminary data.</text>
</comment>
<dbReference type="InterPro" id="IPR015421">
    <property type="entry name" value="PyrdxlP-dep_Trfase_major"/>
</dbReference>
<proteinExistence type="inferred from homology"/>
<evidence type="ECO:0000256" key="5">
    <source>
        <dbReference type="ARBA" id="ARBA00023163"/>
    </source>
</evidence>
<dbReference type="SUPFAM" id="SSF53383">
    <property type="entry name" value="PLP-dependent transferases"/>
    <property type="match status" value="1"/>
</dbReference>
<dbReference type="PANTHER" id="PTHR46577">
    <property type="entry name" value="HTH-TYPE TRANSCRIPTIONAL REGULATORY PROTEIN GABR"/>
    <property type="match status" value="1"/>
</dbReference>
<reference evidence="7 8" key="1">
    <citation type="submission" date="2017-05" db="EMBL/GenBank/DDBJ databases">
        <title>Acinetobacter populi ANC 5415 (= PBJ7), whole genome shotgun sequencing project.</title>
        <authorList>
            <person name="Nemec A."/>
            <person name="Radolfova-Krizova L."/>
        </authorList>
    </citation>
    <scope>NUCLEOTIDE SEQUENCE [LARGE SCALE GENOMIC DNA]</scope>
    <source>
        <strain evidence="7 8">PBJ7</strain>
    </source>
</reference>
<dbReference type="GO" id="GO:0003677">
    <property type="term" value="F:DNA binding"/>
    <property type="evidence" value="ECO:0007669"/>
    <property type="project" value="UniProtKB-KW"/>
</dbReference>
<dbReference type="PROSITE" id="PS50949">
    <property type="entry name" value="HTH_GNTR"/>
    <property type="match status" value="1"/>
</dbReference>
<evidence type="ECO:0000259" key="6">
    <source>
        <dbReference type="PROSITE" id="PS50949"/>
    </source>
</evidence>
<dbReference type="SUPFAM" id="SSF46785">
    <property type="entry name" value="Winged helix' DNA-binding domain"/>
    <property type="match status" value="1"/>
</dbReference>
<sequence>MLTHSAAAPIQFFIEYFIPIIYTNTLENNPMYLSDTLIDQIAQSVMEKINKGELSIGMRLPSVRKYAKTLNVSNETILRAYDKLVVLGYLEARRGSGFYVQKTQSNEPQQSPVKPWMQRGSNVSAWQNILYENDISEQSSPLKPSLYKQQGIDLLQHALKQLDSNTLLRLSQYANPQGFLPLRQQLQQKLVQQGIQVTADQIITTNGATDALHLILWSHFFPDQVIFIEDPTSVIHQQRALASGLNIHRIPRLEDGPDLEVLQTLCEKYKPKAFLMSSILQNPTSSCLSVYKAHQLLKLAEMYNFFIIDDDSFGDLLPESQMINITRLANLDQLSRVIQIGSFSKTIAPGLRSGYIAAQQKTIEHILLYKSVGEIQNSLLTDALVAQILASGDYPAHCLKLATQFTPFRQKIKKQLVDIGWNIPETGAGIYLWGSLDEKAHPEALEATNSLAIQHIPGKIFSIDKEFGAFKRFNIDSILK</sequence>
<feature type="domain" description="HTH gntR-type" evidence="6">
    <location>
        <begin position="35"/>
        <end position="103"/>
    </location>
</feature>
<evidence type="ECO:0000256" key="2">
    <source>
        <dbReference type="ARBA" id="ARBA00022898"/>
    </source>
</evidence>
<dbReference type="GO" id="GO:0003700">
    <property type="term" value="F:DNA-binding transcription factor activity"/>
    <property type="evidence" value="ECO:0007669"/>
    <property type="project" value="InterPro"/>
</dbReference>
<dbReference type="SMART" id="SM00345">
    <property type="entry name" value="HTH_GNTR"/>
    <property type="match status" value="1"/>
</dbReference>
<accession>A0A1Z9YUL3</accession>
<dbReference type="InterPro" id="IPR036390">
    <property type="entry name" value="WH_DNA-bd_sf"/>
</dbReference>
<dbReference type="InterPro" id="IPR000524">
    <property type="entry name" value="Tscrpt_reg_HTH_GntR"/>
</dbReference>
<evidence type="ECO:0000256" key="1">
    <source>
        <dbReference type="ARBA" id="ARBA00005384"/>
    </source>
</evidence>
<keyword evidence="8" id="KW-1185">Reference proteome</keyword>
<gene>
    <name evidence="7" type="ORF">CAP51_14310</name>
</gene>
<dbReference type="CDD" id="cd00609">
    <property type="entry name" value="AAT_like"/>
    <property type="match status" value="1"/>
</dbReference>
<evidence type="ECO:0000256" key="3">
    <source>
        <dbReference type="ARBA" id="ARBA00023015"/>
    </source>
</evidence>